<keyword evidence="3" id="KW-1185">Reference proteome</keyword>
<reference evidence="2 3" key="1">
    <citation type="submission" date="2017-07" db="EMBL/GenBank/DDBJ databases">
        <title>Annotated genome sequence of Bacterioplanes sanyensis isolated from Red Sea.</title>
        <authorList>
            <person name="Rehman Z.U."/>
        </authorList>
    </citation>
    <scope>NUCLEOTIDE SEQUENCE [LARGE SCALE GENOMIC DNA]</scope>
    <source>
        <strain evidence="2 3">NV9</strain>
    </source>
</reference>
<evidence type="ECO:0000313" key="3">
    <source>
        <dbReference type="Proteomes" id="UP000202440"/>
    </source>
</evidence>
<dbReference type="SUPFAM" id="SSF55729">
    <property type="entry name" value="Acyl-CoA N-acyltransferases (Nat)"/>
    <property type="match status" value="1"/>
</dbReference>
<dbReference type="EMBL" id="CP022530">
    <property type="protein sequence ID" value="ASP38491.1"/>
    <property type="molecule type" value="Genomic_DNA"/>
</dbReference>
<dbReference type="RefSeq" id="WP_094059683.1">
    <property type="nucleotide sequence ID" value="NZ_CP022530.1"/>
</dbReference>
<feature type="domain" description="N-acetyltransferase" evidence="1">
    <location>
        <begin position="2"/>
        <end position="156"/>
    </location>
</feature>
<dbReference type="AlphaFoldDB" id="A0A222FJ92"/>
<dbReference type="Pfam" id="PF00583">
    <property type="entry name" value="Acetyltransf_1"/>
    <property type="match status" value="1"/>
</dbReference>
<dbReference type="OrthoDB" id="8304386at2"/>
<evidence type="ECO:0000259" key="1">
    <source>
        <dbReference type="PROSITE" id="PS51186"/>
    </source>
</evidence>
<organism evidence="2 3">
    <name type="scientific">Bacterioplanes sanyensis</name>
    <dbReference type="NCBI Taxonomy" id="1249553"/>
    <lineage>
        <taxon>Bacteria</taxon>
        <taxon>Pseudomonadati</taxon>
        <taxon>Pseudomonadota</taxon>
        <taxon>Gammaproteobacteria</taxon>
        <taxon>Oceanospirillales</taxon>
        <taxon>Oceanospirillaceae</taxon>
        <taxon>Bacterioplanes</taxon>
    </lineage>
</organism>
<dbReference type="InterPro" id="IPR016181">
    <property type="entry name" value="Acyl_CoA_acyltransferase"/>
</dbReference>
<name>A0A222FJ92_9GAMM</name>
<dbReference type="PROSITE" id="PS51186">
    <property type="entry name" value="GNAT"/>
    <property type="match status" value="1"/>
</dbReference>
<dbReference type="GO" id="GO:0016747">
    <property type="term" value="F:acyltransferase activity, transferring groups other than amino-acyl groups"/>
    <property type="evidence" value="ECO:0007669"/>
    <property type="project" value="InterPro"/>
</dbReference>
<accession>A0A222FJ92</accession>
<evidence type="ECO:0000313" key="2">
    <source>
        <dbReference type="EMBL" id="ASP38491.1"/>
    </source>
</evidence>
<protein>
    <submittedName>
        <fullName evidence="2">GNAT family N-acetyltransferase</fullName>
    </submittedName>
</protein>
<dbReference type="KEGG" id="bsan:CHH28_07305"/>
<gene>
    <name evidence="2" type="ORF">CHH28_07305</name>
</gene>
<keyword evidence="2" id="KW-0808">Transferase</keyword>
<dbReference type="Proteomes" id="UP000202440">
    <property type="component" value="Chromosome"/>
</dbReference>
<dbReference type="InterPro" id="IPR000182">
    <property type="entry name" value="GNAT_dom"/>
</dbReference>
<sequence>MLTIRPMTEADYPAVLQLTVADDQLSYVGTTKELLNRRQSDWHLHVVCAGEETIGVFNLDLGYASHMPFAGCGELGLRSFLIDQRQQGQGYGTQAVRLLPDYLQQNYPDCQRLWLTVNCQNPAAYHCYLKAGFDDSNEIYHGGLAGPQHIMSLTHKR</sequence>
<proteinExistence type="predicted"/>
<dbReference type="Gene3D" id="3.40.630.30">
    <property type="match status" value="1"/>
</dbReference>